<dbReference type="Gene3D" id="3.50.50.60">
    <property type="entry name" value="FAD/NAD(P)-binding domain"/>
    <property type="match status" value="1"/>
</dbReference>
<evidence type="ECO:0000256" key="4">
    <source>
        <dbReference type="ARBA" id="ARBA00013076"/>
    </source>
</evidence>
<proteinExistence type="inferred from homology"/>
<protein>
    <recommendedName>
        <fullName evidence="5">L-lysine N6-monooxygenase MbtG</fullName>
        <ecNumber evidence="4">1.14.13.59</ecNumber>
    </recommendedName>
    <alternativeName>
        <fullName evidence="14">Lysine 6-N-hydroxylase</fullName>
    </alternativeName>
    <alternativeName>
        <fullName evidence="13">Lysine N6-hydroxylase</fullName>
    </alternativeName>
    <alternativeName>
        <fullName evidence="11">Lysine-N-oxygenase</fullName>
    </alternativeName>
    <alternativeName>
        <fullName evidence="12">Mycobactin synthase protein G</fullName>
    </alternativeName>
</protein>
<dbReference type="EMBL" id="LJIW01000001">
    <property type="protein sequence ID" value="PNG94799.1"/>
    <property type="molecule type" value="Genomic_DNA"/>
</dbReference>
<dbReference type="PRINTS" id="PR00411">
    <property type="entry name" value="PNDRDTASEI"/>
</dbReference>
<dbReference type="InterPro" id="IPR036188">
    <property type="entry name" value="FAD/NAD-bd_sf"/>
</dbReference>
<name>A0A2J7Z3N9_STRMQ</name>
<accession>A0A2J7Z3N9</accession>
<dbReference type="GO" id="GO:0047091">
    <property type="term" value="F:L-lysine 6-monooxygenase (NADPH) activity"/>
    <property type="evidence" value="ECO:0007669"/>
    <property type="project" value="UniProtKB-EC"/>
</dbReference>
<evidence type="ECO:0000256" key="15">
    <source>
        <dbReference type="ARBA" id="ARBA00048407"/>
    </source>
</evidence>
<reference evidence="16 17" key="1">
    <citation type="submission" date="2015-09" db="EMBL/GenBank/DDBJ databases">
        <title>Genome sequence, genome mining and natural product profiling of a biocontrol bacterium Streptomyces malaysiensis F913.</title>
        <authorList>
            <person name="Xu Y."/>
            <person name="Wei J."/>
            <person name="Xie J."/>
            <person name="Li T."/>
            <person name="Zhou Z."/>
        </authorList>
    </citation>
    <scope>NUCLEOTIDE SEQUENCE [LARGE SCALE GENOMIC DNA]</scope>
    <source>
        <strain evidence="16 17">F913</strain>
    </source>
</reference>
<dbReference type="EC" id="1.14.13.59" evidence="4"/>
<comment type="similarity">
    <text evidence="3">Belongs to the lysine N(6)-hydroxylase/L-ornithine N(5)-oxygenase family.</text>
</comment>
<dbReference type="InterPro" id="IPR025700">
    <property type="entry name" value="Lys/Orn_oxygenase"/>
</dbReference>
<sequence length="448" mass="49361">MTDSAPEDRTVDVTGIGFGPSNLALATALAEPSATGPGRPLEAVYFERKDRFSWHGGMLLDGATMQISFLKDLVTLRDPRSPYSFLSYLHHAGRLSDFINHKLLFPSRIEFHDYLEWVAGFFEEQVVYGSEVVDVRPVAREDAVEHMDVVVRQRTAAGERTVVQRTRDLVVATGLEPSLPPGTVCSDRVWHSSELLYRVERLPPTPRRIVVVGAGQSAAEAAEFLHSRFPSTDICAVFSRYGYSPSDDSPFANRIFDPAAVDDYCAAAPETRRMLLDYHRNTNYSVVDPELIDELYRRVYQEKVRGRPRLNILGASRLTAAEPAGDGVDVVVESLVTGERTPMRADCVVYATGYRPTDARGLLGSMAGLCKADELGRLEADRRYRVITEGDVRCAIYLQGATEHSHGISSSLLSNTAVRAGEIADAIRADAVRAGARATTRSQPQPQT</sequence>
<gene>
    <name evidence="16" type="ORF">SMF913_10824</name>
</gene>
<keyword evidence="10 16" id="KW-0503">Monooxygenase</keyword>
<keyword evidence="8" id="KW-0521">NADP</keyword>
<comment type="caution">
    <text evidence="16">The sequence shown here is derived from an EMBL/GenBank/DDBJ whole genome shotgun (WGS) entry which is preliminary data.</text>
</comment>
<dbReference type="AlphaFoldDB" id="A0A2J7Z3N9"/>
<keyword evidence="7" id="KW-0274">FAD</keyword>
<evidence type="ECO:0000256" key="12">
    <source>
        <dbReference type="ARBA" id="ARBA00031158"/>
    </source>
</evidence>
<dbReference type="Proteomes" id="UP000236520">
    <property type="component" value="Unassembled WGS sequence"/>
</dbReference>
<dbReference type="PRINTS" id="PR00368">
    <property type="entry name" value="FADPNR"/>
</dbReference>
<keyword evidence="6" id="KW-0285">Flavoprotein</keyword>
<evidence type="ECO:0000256" key="13">
    <source>
        <dbReference type="ARBA" id="ARBA00032493"/>
    </source>
</evidence>
<evidence type="ECO:0000256" key="14">
    <source>
        <dbReference type="ARBA" id="ARBA00032738"/>
    </source>
</evidence>
<evidence type="ECO:0000256" key="1">
    <source>
        <dbReference type="ARBA" id="ARBA00001974"/>
    </source>
</evidence>
<evidence type="ECO:0000313" key="16">
    <source>
        <dbReference type="EMBL" id="PNG94799.1"/>
    </source>
</evidence>
<dbReference type="RefSeq" id="WP_102933446.1">
    <property type="nucleotide sequence ID" value="NZ_JBHWGE010000030.1"/>
</dbReference>
<evidence type="ECO:0000256" key="5">
    <source>
        <dbReference type="ARBA" id="ARBA00016406"/>
    </source>
</evidence>
<evidence type="ECO:0000256" key="2">
    <source>
        <dbReference type="ARBA" id="ARBA00004924"/>
    </source>
</evidence>
<comment type="pathway">
    <text evidence="2">Siderophore biosynthesis.</text>
</comment>
<organism evidence="16 17">
    <name type="scientific">Streptomyces malaysiensis</name>
    <dbReference type="NCBI Taxonomy" id="92644"/>
    <lineage>
        <taxon>Bacteria</taxon>
        <taxon>Bacillati</taxon>
        <taxon>Actinomycetota</taxon>
        <taxon>Actinomycetes</taxon>
        <taxon>Kitasatosporales</taxon>
        <taxon>Streptomycetaceae</taxon>
        <taxon>Streptomyces</taxon>
        <taxon>Streptomyces violaceusniger group</taxon>
    </lineage>
</organism>
<comment type="catalytic activity">
    <reaction evidence="15">
        <text>L-lysine + NADPH + O2 = N(6)-hydroxy-L-lysine + NADP(+) + H2O</text>
        <dbReference type="Rhea" id="RHEA:23228"/>
        <dbReference type="ChEBI" id="CHEBI:15377"/>
        <dbReference type="ChEBI" id="CHEBI:15379"/>
        <dbReference type="ChEBI" id="CHEBI:32551"/>
        <dbReference type="ChEBI" id="CHEBI:57783"/>
        <dbReference type="ChEBI" id="CHEBI:57820"/>
        <dbReference type="ChEBI" id="CHEBI:58349"/>
        <dbReference type="EC" id="1.14.13.59"/>
    </reaction>
</comment>
<keyword evidence="17" id="KW-1185">Reference proteome</keyword>
<comment type="cofactor">
    <cofactor evidence="1">
        <name>FAD</name>
        <dbReference type="ChEBI" id="CHEBI:57692"/>
    </cofactor>
</comment>
<dbReference type="SUPFAM" id="SSF51905">
    <property type="entry name" value="FAD/NAD(P)-binding domain"/>
    <property type="match status" value="2"/>
</dbReference>
<evidence type="ECO:0000256" key="7">
    <source>
        <dbReference type="ARBA" id="ARBA00022827"/>
    </source>
</evidence>
<dbReference type="Pfam" id="PF13434">
    <property type="entry name" value="Lys_Orn_oxgnase"/>
    <property type="match status" value="1"/>
</dbReference>
<evidence type="ECO:0000256" key="3">
    <source>
        <dbReference type="ARBA" id="ARBA00007588"/>
    </source>
</evidence>
<evidence type="ECO:0000256" key="11">
    <source>
        <dbReference type="ARBA" id="ARBA00029939"/>
    </source>
</evidence>
<evidence type="ECO:0000256" key="10">
    <source>
        <dbReference type="ARBA" id="ARBA00023033"/>
    </source>
</evidence>
<keyword evidence="9" id="KW-0560">Oxidoreductase</keyword>
<evidence type="ECO:0000256" key="9">
    <source>
        <dbReference type="ARBA" id="ARBA00023002"/>
    </source>
</evidence>
<evidence type="ECO:0000313" key="17">
    <source>
        <dbReference type="Proteomes" id="UP000236520"/>
    </source>
</evidence>
<dbReference type="PANTHER" id="PTHR42802">
    <property type="entry name" value="MONOOXYGENASE"/>
    <property type="match status" value="1"/>
</dbReference>
<evidence type="ECO:0000256" key="8">
    <source>
        <dbReference type="ARBA" id="ARBA00022857"/>
    </source>
</evidence>
<evidence type="ECO:0000256" key="6">
    <source>
        <dbReference type="ARBA" id="ARBA00022630"/>
    </source>
</evidence>
<dbReference type="PANTHER" id="PTHR42802:SF1">
    <property type="entry name" value="L-ORNITHINE N(5)-MONOOXYGENASE"/>
    <property type="match status" value="1"/>
</dbReference>